<dbReference type="InterPro" id="IPR013525">
    <property type="entry name" value="ABC2_TM"/>
</dbReference>
<organism evidence="8 9">
    <name type="scientific">Nonomuraea longispora</name>
    <dbReference type="NCBI Taxonomy" id="1848320"/>
    <lineage>
        <taxon>Bacteria</taxon>
        <taxon>Bacillati</taxon>
        <taxon>Actinomycetota</taxon>
        <taxon>Actinomycetes</taxon>
        <taxon>Streptosporangiales</taxon>
        <taxon>Streptosporangiaceae</taxon>
        <taxon>Nonomuraea</taxon>
    </lineage>
</organism>
<evidence type="ECO:0000256" key="1">
    <source>
        <dbReference type="ARBA" id="ARBA00004651"/>
    </source>
</evidence>
<dbReference type="OrthoDB" id="161250at2"/>
<evidence type="ECO:0000256" key="6">
    <source>
        <dbReference type="SAM" id="Phobius"/>
    </source>
</evidence>
<sequence length="389" mass="40024">MRIILVMSGRELVARLRDWTALLVVLVAPVVLASLFSFALGRADPVAGGVLGVVDLDGSELSAFVIDEVAGSPEVAASVDLRRLPTEEAAEQALRDGDVEAAVIFPRDFGATVQRSGGQSLTILTPAEGARGGIAARGVVERVSAEVYAVTLAARVAVATGLPADEARSEAERDHARQPGLTLDEHVMPGGSAVAAAYYGPGMALLFGFFAVAVAARSLLAERRLGTLARTRAAPVAALAVVAAKGLVGFLFALLGMLATWGSSVLLFGADWGDPLGVVLLFTVFALAATGLTMALVSGPRTGGEAEGSLLVLAFTFAVLGGNLINLYRMPEYMQWVSLLTPNGWATRGFSILTTGGGLSDLGGPLLALAVIAVGFAAVVAVRFRKGLT</sequence>
<accession>A0A4R4N5I0</accession>
<feature type="transmembrane region" description="Helical" evidence="6">
    <location>
        <begin position="278"/>
        <end position="297"/>
    </location>
</feature>
<evidence type="ECO:0000256" key="2">
    <source>
        <dbReference type="ARBA" id="ARBA00022475"/>
    </source>
</evidence>
<feature type="transmembrane region" description="Helical" evidence="6">
    <location>
        <begin position="196"/>
        <end position="216"/>
    </location>
</feature>
<reference evidence="8 9" key="1">
    <citation type="submission" date="2019-02" db="EMBL/GenBank/DDBJ databases">
        <title>Draft genome sequences of novel Actinobacteria.</title>
        <authorList>
            <person name="Sahin N."/>
            <person name="Ay H."/>
            <person name="Saygin H."/>
        </authorList>
    </citation>
    <scope>NUCLEOTIDE SEQUENCE [LARGE SCALE GENOMIC DNA]</scope>
    <source>
        <strain evidence="8 9">KC201</strain>
    </source>
</reference>
<dbReference type="PANTHER" id="PTHR30294:SF38">
    <property type="entry name" value="TRANSPORT PERMEASE PROTEIN"/>
    <property type="match status" value="1"/>
</dbReference>
<comment type="subcellular location">
    <subcellularLocation>
        <location evidence="1">Cell membrane</location>
        <topology evidence="1">Multi-pass membrane protein</topology>
    </subcellularLocation>
</comment>
<keyword evidence="2" id="KW-1003">Cell membrane</keyword>
<dbReference type="AlphaFoldDB" id="A0A4R4N5I0"/>
<keyword evidence="4 6" id="KW-1133">Transmembrane helix</keyword>
<protein>
    <submittedName>
        <fullName evidence="8">ABC transporter permease</fullName>
    </submittedName>
</protein>
<dbReference type="GO" id="GO:0140359">
    <property type="term" value="F:ABC-type transporter activity"/>
    <property type="evidence" value="ECO:0007669"/>
    <property type="project" value="InterPro"/>
</dbReference>
<dbReference type="Pfam" id="PF12698">
    <property type="entry name" value="ABC2_membrane_3"/>
    <property type="match status" value="1"/>
</dbReference>
<evidence type="ECO:0000256" key="3">
    <source>
        <dbReference type="ARBA" id="ARBA00022692"/>
    </source>
</evidence>
<evidence type="ECO:0000259" key="7">
    <source>
        <dbReference type="Pfam" id="PF12698"/>
    </source>
</evidence>
<keyword evidence="3 6" id="KW-0812">Transmembrane</keyword>
<feature type="domain" description="ABC-2 type transporter transmembrane" evidence="7">
    <location>
        <begin position="22"/>
        <end position="381"/>
    </location>
</feature>
<dbReference type="Proteomes" id="UP000295157">
    <property type="component" value="Unassembled WGS sequence"/>
</dbReference>
<dbReference type="InterPro" id="IPR051449">
    <property type="entry name" value="ABC-2_transporter_component"/>
</dbReference>
<dbReference type="PANTHER" id="PTHR30294">
    <property type="entry name" value="MEMBRANE COMPONENT OF ABC TRANSPORTER YHHJ-RELATED"/>
    <property type="match status" value="1"/>
</dbReference>
<keyword evidence="5 6" id="KW-0472">Membrane</keyword>
<dbReference type="GO" id="GO:0005886">
    <property type="term" value="C:plasma membrane"/>
    <property type="evidence" value="ECO:0007669"/>
    <property type="project" value="UniProtKB-SubCell"/>
</dbReference>
<comment type="caution">
    <text evidence="8">The sequence shown here is derived from an EMBL/GenBank/DDBJ whole genome shotgun (WGS) entry which is preliminary data.</text>
</comment>
<evidence type="ECO:0000256" key="5">
    <source>
        <dbReference type="ARBA" id="ARBA00023136"/>
    </source>
</evidence>
<dbReference type="RefSeq" id="WP_132335246.1">
    <property type="nucleotide sequence ID" value="NZ_SMJZ01000098.1"/>
</dbReference>
<feature type="transmembrane region" description="Helical" evidence="6">
    <location>
        <begin position="366"/>
        <end position="384"/>
    </location>
</feature>
<feature type="transmembrane region" description="Helical" evidence="6">
    <location>
        <begin position="309"/>
        <end position="328"/>
    </location>
</feature>
<feature type="transmembrane region" description="Helical" evidence="6">
    <location>
        <begin position="236"/>
        <end position="258"/>
    </location>
</feature>
<name>A0A4R4N5I0_9ACTN</name>
<evidence type="ECO:0000313" key="8">
    <source>
        <dbReference type="EMBL" id="TDC04038.1"/>
    </source>
</evidence>
<dbReference type="EMBL" id="SMJZ01000098">
    <property type="protein sequence ID" value="TDC04038.1"/>
    <property type="molecule type" value="Genomic_DNA"/>
</dbReference>
<evidence type="ECO:0000313" key="9">
    <source>
        <dbReference type="Proteomes" id="UP000295157"/>
    </source>
</evidence>
<gene>
    <name evidence="8" type="ORF">E1267_24250</name>
</gene>
<feature type="transmembrane region" description="Helical" evidence="6">
    <location>
        <begin position="21"/>
        <end position="41"/>
    </location>
</feature>
<proteinExistence type="predicted"/>
<keyword evidence="9" id="KW-1185">Reference proteome</keyword>
<evidence type="ECO:0000256" key="4">
    <source>
        <dbReference type="ARBA" id="ARBA00022989"/>
    </source>
</evidence>
<dbReference type="Gene3D" id="3.40.1710.10">
    <property type="entry name" value="abc type-2 transporter like domain"/>
    <property type="match status" value="1"/>
</dbReference>